<evidence type="ECO:0000259" key="7">
    <source>
        <dbReference type="Pfam" id="PF00296"/>
    </source>
</evidence>
<evidence type="ECO:0000256" key="3">
    <source>
        <dbReference type="ARBA" id="ARBA00023002"/>
    </source>
</evidence>
<gene>
    <name evidence="8" type="ORF">GZH47_09295</name>
</gene>
<evidence type="ECO:0000256" key="1">
    <source>
        <dbReference type="ARBA" id="ARBA00022630"/>
    </source>
</evidence>
<dbReference type="Pfam" id="PF00296">
    <property type="entry name" value="Bac_luciferase"/>
    <property type="match status" value="1"/>
</dbReference>
<dbReference type="PANTHER" id="PTHR30011:SF16">
    <property type="entry name" value="C2H2 FINGER DOMAIN TRANSCRIPTION FACTOR (EUROFUNG)-RELATED"/>
    <property type="match status" value="1"/>
</dbReference>
<evidence type="ECO:0000313" key="9">
    <source>
        <dbReference type="Proteomes" id="UP000479114"/>
    </source>
</evidence>
<feature type="binding site" evidence="6">
    <location>
        <position position="59"/>
    </location>
    <ligand>
        <name>FMN</name>
        <dbReference type="ChEBI" id="CHEBI:58210"/>
    </ligand>
</feature>
<name>A0A6C0NXS8_9BACL</name>
<feature type="binding site" evidence="6">
    <location>
        <position position="220"/>
    </location>
    <ligand>
        <name>FMN</name>
        <dbReference type="ChEBI" id="CHEBI:58210"/>
    </ligand>
</feature>
<dbReference type="PANTHER" id="PTHR30011">
    <property type="entry name" value="ALKANESULFONATE MONOOXYGENASE-RELATED"/>
    <property type="match status" value="1"/>
</dbReference>
<feature type="domain" description="Luciferase-like" evidence="7">
    <location>
        <begin position="28"/>
        <end position="385"/>
    </location>
</feature>
<accession>A0A6C0NXS8</accession>
<dbReference type="GO" id="GO:0016705">
    <property type="term" value="F:oxidoreductase activity, acting on paired donors, with incorporation or reduction of molecular oxygen"/>
    <property type="evidence" value="ECO:0007669"/>
    <property type="project" value="InterPro"/>
</dbReference>
<protein>
    <submittedName>
        <fullName evidence="8">LLM class flavin-dependent oxidoreductase</fullName>
    </submittedName>
</protein>
<dbReference type="InterPro" id="IPR011251">
    <property type="entry name" value="Luciferase-like_dom"/>
</dbReference>
<evidence type="ECO:0000256" key="5">
    <source>
        <dbReference type="ARBA" id="ARBA00033748"/>
    </source>
</evidence>
<keyword evidence="1 6" id="KW-0285">Flavoprotein</keyword>
<dbReference type="Proteomes" id="UP000479114">
    <property type="component" value="Chromosome"/>
</dbReference>
<organism evidence="8 9">
    <name type="scientific">Paenibacillus rhizovicinus</name>
    <dbReference type="NCBI Taxonomy" id="2704463"/>
    <lineage>
        <taxon>Bacteria</taxon>
        <taxon>Bacillati</taxon>
        <taxon>Bacillota</taxon>
        <taxon>Bacilli</taxon>
        <taxon>Bacillales</taxon>
        <taxon>Paenibacillaceae</taxon>
        <taxon>Paenibacillus</taxon>
    </lineage>
</organism>
<dbReference type="InterPro" id="IPR051260">
    <property type="entry name" value="Diverse_substr_monoxygenases"/>
</dbReference>
<dbReference type="GO" id="GO:0004497">
    <property type="term" value="F:monooxygenase activity"/>
    <property type="evidence" value="ECO:0007669"/>
    <property type="project" value="UniProtKB-KW"/>
</dbReference>
<evidence type="ECO:0000256" key="4">
    <source>
        <dbReference type="ARBA" id="ARBA00023033"/>
    </source>
</evidence>
<keyword evidence="2 6" id="KW-0288">FMN</keyword>
<dbReference type="NCBIfam" id="TIGR03860">
    <property type="entry name" value="FMN_nitrolo"/>
    <property type="match status" value="1"/>
</dbReference>
<dbReference type="AlphaFoldDB" id="A0A6C0NXS8"/>
<dbReference type="SUPFAM" id="SSF51679">
    <property type="entry name" value="Bacterial luciferase-like"/>
    <property type="match status" value="1"/>
</dbReference>
<evidence type="ECO:0000256" key="6">
    <source>
        <dbReference type="PIRSR" id="PIRSR000337-1"/>
    </source>
</evidence>
<sequence length="451" mass="50186">MSKHNKQMNLNVFIMNAGHHEASWRYPGTEPHNITDIAYFKRIARIAEDAKFDSLFLADGLAVSKNIKHGAFVGLEPFTLLSALASVTEHIGLIGTVSTTYNEPFHVARKFASLDHISKGRAGWNIVTSGSEFEASNFSQDAHLEHHKRYERAREFLEVATGLWDSWEDDAVIIDREAGVFAEPGKVRAIEHAGDTFKVRGPLNIPRSPQGYPVLVQAGSSEDGKEFAAQYAEAIFTAQQTLKEAQQFYADVKARAARHGRNPDHLKILPGICAVIGATESEAKEKEQALNELTVPEYGLNQLSNMLGVDLFKYPLDGPLPELPNVSQINGNKSRFQLVADLARRDQLTIRQLIHRLAGGRGHRVFAGTAVQVADQLEEWFKQGGSDGFNVMPPYLPAGLEEFASQVVPELQRRGLFRTEYQERTLRGHFGLGRPLNQFSTAARLLEYEAK</sequence>
<dbReference type="PIRSF" id="PIRSF000337">
    <property type="entry name" value="NTA_MOA"/>
    <property type="match status" value="1"/>
</dbReference>
<reference evidence="8 9" key="1">
    <citation type="submission" date="2020-02" db="EMBL/GenBank/DDBJ databases">
        <title>Paenibacillus sp. nov., isolated from rhizosphere soil of tomato.</title>
        <authorList>
            <person name="Weon H.-Y."/>
            <person name="Lee S.A."/>
        </authorList>
    </citation>
    <scope>NUCLEOTIDE SEQUENCE [LARGE SCALE GENOMIC DNA]</scope>
    <source>
        <strain evidence="8 9">14171R-81</strain>
    </source>
</reference>
<evidence type="ECO:0000256" key="2">
    <source>
        <dbReference type="ARBA" id="ARBA00022643"/>
    </source>
</evidence>
<feature type="binding site" evidence="6">
    <location>
        <position position="96"/>
    </location>
    <ligand>
        <name>FMN</name>
        <dbReference type="ChEBI" id="CHEBI:58210"/>
    </ligand>
</feature>
<keyword evidence="3" id="KW-0560">Oxidoreductase</keyword>
<feature type="binding site" evidence="6">
    <location>
        <position position="221"/>
    </location>
    <ligand>
        <name>FMN</name>
        <dbReference type="ChEBI" id="CHEBI:58210"/>
    </ligand>
</feature>
<dbReference type="RefSeq" id="WP_162639839.1">
    <property type="nucleotide sequence ID" value="NZ_CP048286.1"/>
</dbReference>
<dbReference type="Gene3D" id="3.20.20.30">
    <property type="entry name" value="Luciferase-like domain"/>
    <property type="match status" value="1"/>
</dbReference>
<comment type="similarity">
    <text evidence="5">Belongs to the NtaA/SnaA/DszA monooxygenase family.</text>
</comment>
<proteinExistence type="inferred from homology"/>
<feature type="binding site" evidence="6">
    <location>
        <position position="150"/>
    </location>
    <ligand>
        <name>FMN</name>
        <dbReference type="ChEBI" id="CHEBI:58210"/>
    </ligand>
</feature>
<evidence type="ECO:0000313" key="8">
    <source>
        <dbReference type="EMBL" id="QHW31030.1"/>
    </source>
</evidence>
<feature type="binding site" evidence="6">
    <location>
        <position position="146"/>
    </location>
    <ligand>
        <name>FMN</name>
        <dbReference type="ChEBI" id="CHEBI:58210"/>
    </ligand>
</feature>
<keyword evidence="9" id="KW-1185">Reference proteome</keyword>
<keyword evidence="4" id="KW-0503">Monooxygenase</keyword>
<dbReference type="KEGG" id="prz:GZH47_09295"/>
<dbReference type="CDD" id="cd01095">
    <property type="entry name" value="Nitrilotriacetate_monoxgenase"/>
    <property type="match status" value="1"/>
</dbReference>
<dbReference type="InterPro" id="IPR016215">
    <property type="entry name" value="NTA_MOA"/>
</dbReference>
<dbReference type="InterPro" id="IPR036661">
    <property type="entry name" value="Luciferase-like_sf"/>
</dbReference>
<dbReference type="EMBL" id="CP048286">
    <property type="protein sequence ID" value="QHW31030.1"/>
    <property type="molecule type" value="Genomic_DNA"/>
</dbReference>